<comment type="similarity">
    <text evidence="1 6">Belongs to the Arg-specific ADP-ribosyltransferase family.</text>
</comment>
<organism evidence="7">
    <name type="scientific">Haptolina brevifila</name>
    <dbReference type="NCBI Taxonomy" id="156173"/>
    <lineage>
        <taxon>Eukaryota</taxon>
        <taxon>Haptista</taxon>
        <taxon>Haptophyta</taxon>
        <taxon>Prymnesiophyceae</taxon>
        <taxon>Prymnesiales</taxon>
        <taxon>Prymnesiaceae</taxon>
        <taxon>Haptolina</taxon>
    </lineage>
</organism>
<dbReference type="SUPFAM" id="SSF56399">
    <property type="entry name" value="ADP-ribosylation"/>
    <property type="match status" value="1"/>
</dbReference>
<keyword evidence="2 6" id="KW-0328">Glycosyltransferase</keyword>
<accession>A0A7S2IMZ8</accession>
<dbReference type="GO" id="GO:0106274">
    <property type="term" value="F:NAD+-protein-arginine ADP-ribosyltransferase activity"/>
    <property type="evidence" value="ECO:0007669"/>
    <property type="project" value="UniProtKB-EC"/>
</dbReference>
<dbReference type="PROSITE" id="PS51996">
    <property type="entry name" value="TR_MART"/>
    <property type="match status" value="1"/>
</dbReference>
<reference evidence="7" key="1">
    <citation type="submission" date="2021-01" db="EMBL/GenBank/DDBJ databases">
        <authorList>
            <person name="Corre E."/>
            <person name="Pelletier E."/>
            <person name="Niang G."/>
            <person name="Scheremetjew M."/>
            <person name="Finn R."/>
            <person name="Kale V."/>
            <person name="Holt S."/>
            <person name="Cochrane G."/>
            <person name="Meng A."/>
            <person name="Brown T."/>
            <person name="Cohen L."/>
        </authorList>
    </citation>
    <scope>NUCLEOTIDE SEQUENCE</scope>
    <source>
        <strain evidence="7">UTEX LB 985</strain>
    </source>
</reference>
<keyword evidence="4" id="KW-0548">Nucleotidyltransferase</keyword>
<proteinExistence type="inferred from homology"/>
<evidence type="ECO:0000256" key="3">
    <source>
        <dbReference type="ARBA" id="ARBA00022679"/>
    </source>
</evidence>
<gene>
    <name evidence="7" type="ORF">CBRE1094_LOCUS35557</name>
</gene>
<dbReference type="EMBL" id="HBGU01065273">
    <property type="protein sequence ID" value="CAD9524212.1"/>
    <property type="molecule type" value="Transcribed_RNA"/>
</dbReference>
<evidence type="ECO:0000256" key="1">
    <source>
        <dbReference type="ARBA" id="ARBA00009558"/>
    </source>
</evidence>
<dbReference type="AlphaFoldDB" id="A0A7S2IMZ8"/>
<evidence type="ECO:0000256" key="2">
    <source>
        <dbReference type="ARBA" id="ARBA00022676"/>
    </source>
</evidence>
<evidence type="ECO:0000256" key="6">
    <source>
        <dbReference type="RuleBase" id="RU361228"/>
    </source>
</evidence>
<dbReference type="GO" id="GO:0016779">
    <property type="term" value="F:nucleotidyltransferase activity"/>
    <property type="evidence" value="ECO:0007669"/>
    <property type="project" value="UniProtKB-KW"/>
</dbReference>
<comment type="catalytic activity">
    <reaction evidence="5 6">
        <text>L-arginyl-[protein] + NAD(+) = N(omega)-(ADP-D-ribosyl)-L-arginyl-[protein] + nicotinamide + H(+)</text>
        <dbReference type="Rhea" id="RHEA:19149"/>
        <dbReference type="Rhea" id="RHEA-COMP:10532"/>
        <dbReference type="Rhea" id="RHEA-COMP:15087"/>
        <dbReference type="ChEBI" id="CHEBI:15378"/>
        <dbReference type="ChEBI" id="CHEBI:17154"/>
        <dbReference type="ChEBI" id="CHEBI:29965"/>
        <dbReference type="ChEBI" id="CHEBI:57540"/>
        <dbReference type="ChEBI" id="CHEBI:142554"/>
        <dbReference type="EC" id="2.4.2.31"/>
    </reaction>
</comment>
<keyword evidence="3 6" id="KW-0808">Transferase</keyword>
<dbReference type="Pfam" id="PF01129">
    <property type="entry name" value="ART"/>
    <property type="match status" value="1"/>
</dbReference>
<sequence>MVANLQYGGKLAPGCEERGAEMLRDLLEPLLSRDHTFYNKPANYEQVLAEINRAREQVLTKYEAPFHFEIWADGLRVRLSKLVAAFLREEWEAQVEVERFSSLRLKTGRPMDAALGFTKYLNVADERTIWQGMGQGVAAIVAEFEAHGNQDERECLEYVLHAQAGSSTKEWPHAGSRRMDVFEPGVPDDGRAGQPLAFFVDSLQARRSGLLVEHVIALRLYTTAAFSAINDPLRGFGRRATEAGKPHPFPITVAYLADGIRRLRAVAATAADANEAKDFWRGARNVELPDDFRSMGGTEFAPMSTSSNVRVALDYSDKAEKRLLMKVATSSFMERGADLRFLSAFPREVEFLYPPLTYLEFTGREERIVEGEVEYTVVEVKPHI</sequence>
<keyword evidence="6" id="KW-0520">NAD</keyword>
<protein>
    <recommendedName>
        <fullName evidence="6">NAD(P)(+)--arginine ADP-ribosyltransferase</fullName>
        <ecNumber evidence="6">2.4.2.31</ecNumber>
    </recommendedName>
    <alternativeName>
        <fullName evidence="6">Mono(ADP-ribosyl)transferase</fullName>
    </alternativeName>
</protein>
<keyword evidence="6" id="KW-0521">NADP</keyword>
<evidence type="ECO:0000256" key="4">
    <source>
        <dbReference type="ARBA" id="ARBA00022695"/>
    </source>
</evidence>
<dbReference type="InterPro" id="IPR000768">
    <property type="entry name" value="ART"/>
</dbReference>
<dbReference type="Gene3D" id="3.90.176.10">
    <property type="entry name" value="Toxin ADP-ribosyltransferase, Chain A, domain 1"/>
    <property type="match status" value="1"/>
</dbReference>
<evidence type="ECO:0000256" key="5">
    <source>
        <dbReference type="ARBA" id="ARBA00047597"/>
    </source>
</evidence>
<evidence type="ECO:0000313" key="7">
    <source>
        <dbReference type="EMBL" id="CAD9524212.1"/>
    </source>
</evidence>
<dbReference type="EC" id="2.4.2.31" evidence="6"/>
<name>A0A7S2IMZ8_9EUKA</name>